<name>A0A5B7JID9_PORTR</name>
<keyword evidence="2" id="KW-1185">Reference proteome</keyword>
<evidence type="ECO:0000313" key="1">
    <source>
        <dbReference type="EMBL" id="MPC96500.1"/>
    </source>
</evidence>
<sequence length="69" mass="8031">MLGWKGIGLKYSERVREGEEERAKHDIGSIEFDVMEALLWGKKQEEKEEDHEEEEQSGALRNVRIAVKC</sequence>
<dbReference type="Proteomes" id="UP000324222">
    <property type="component" value="Unassembled WGS sequence"/>
</dbReference>
<reference evidence="1 2" key="1">
    <citation type="submission" date="2019-05" db="EMBL/GenBank/DDBJ databases">
        <title>Another draft genome of Portunus trituberculatus and its Hox gene families provides insights of decapod evolution.</title>
        <authorList>
            <person name="Jeong J.-H."/>
            <person name="Song I."/>
            <person name="Kim S."/>
            <person name="Choi T."/>
            <person name="Kim D."/>
            <person name="Ryu S."/>
            <person name="Kim W."/>
        </authorList>
    </citation>
    <scope>NUCLEOTIDE SEQUENCE [LARGE SCALE GENOMIC DNA]</scope>
    <source>
        <tissue evidence="1">Muscle</tissue>
    </source>
</reference>
<proteinExistence type="predicted"/>
<evidence type="ECO:0000313" key="2">
    <source>
        <dbReference type="Proteomes" id="UP000324222"/>
    </source>
</evidence>
<gene>
    <name evidence="1" type="ORF">E2C01_091762</name>
</gene>
<dbReference type="EMBL" id="VSRR010106219">
    <property type="protein sequence ID" value="MPC96500.1"/>
    <property type="molecule type" value="Genomic_DNA"/>
</dbReference>
<accession>A0A5B7JID9</accession>
<comment type="caution">
    <text evidence="1">The sequence shown here is derived from an EMBL/GenBank/DDBJ whole genome shotgun (WGS) entry which is preliminary data.</text>
</comment>
<dbReference type="AlphaFoldDB" id="A0A5B7JID9"/>
<protein>
    <submittedName>
        <fullName evidence="1">Uncharacterized protein</fullName>
    </submittedName>
</protein>
<organism evidence="1 2">
    <name type="scientific">Portunus trituberculatus</name>
    <name type="common">Swimming crab</name>
    <name type="synonym">Neptunus trituberculatus</name>
    <dbReference type="NCBI Taxonomy" id="210409"/>
    <lineage>
        <taxon>Eukaryota</taxon>
        <taxon>Metazoa</taxon>
        <taxon>Ecdysozoa</taxon>
        <taxon>Arthropoda</taxon>
        <taxon>Crustacea</taxon>
        <taxon>Multicrustacea</taxon>
        <taxon>Malacostraca</taxon>
        <taxon>Eumalacostraca</taxon>
        <taxon>Eucarida</taxon>
        <taxon>Decapoda</taxon>
        <taxon>Pleocyemata</taxon>
        <taxon>Brachyura</taxon>
        <taxon>Eubrachyura</taxon>
        <taxon>Portunoidea</taxon>
        <taxon>Portunidae</taxon>
        <taxon>Portuninae</taxon>
        <taxon>Portunus</taxon>
    </lineage>
</organism>